<dbReference type="EMBL" id="LRPU01000146">
    <property type="protein sequence ID" value="KXA08198.1"/>
    <property type="molecule type" value="Genomic_DNA"/>
</dbReference>
<protein>
    <submittedName>
        <fullName evidence="2">Uncharacterized protein</fullName>
    </submittedName>
</protein>
<dbReference type="Proteomes" id="UP000070646">
    <property type="component" value="Unassembled WGS sequence"/>
</dbReference>
<name>A0A133MVY0_CLOPF</name>
<evidence type="ECO:0000256" key="1">
    <source>
        <dbReference type="SAM" id="MobiDB-lite"/>
    </source>
</evidence>
<evidence type="ECO:0000313" key="3">
    <source>
        <dbReference type="Proteomes" id="UP000070646"/>
    </source>
</evidence>
<feature type="region of interest" description="Disordered" evidence="1">
    <location>
        <begin position="58"/>
        <end position="79"/>
    </location>
</feature>
<reference evidence="2 3" key="1">
    <citation type="submission" date="2016-01" db="EMBL/GenBank/DDBJ databases">
        <authorList>
            <person name="Oliw E.H."/>
        </authorList>
    </citation>
    <scope>NUCLEOTIDE SEQUENCE [LARGE SCALE GENOMIC DNA]</scope>
    <source>
        <strain evidence="2 3">MJR7757A</strain>
    </source>
</reference>
<organism evidence="2 3">
    <name type="scientific">Clostridium perfringens</name>
    <dbReference type="NCBI Taxonomy" id="1502"/>
    <lineage>
        <taxon>Bacteria</taxon>
        <taxon>Bacillati</taxon>
        <taxon>Bacillota</taxon>
        <taxon>Clostridia</taxon>
        <taxon>Eubacteriales</taxon>
        <taxon>Clostridiaceae</taxon>
        <taxon>Clostridium</taxon>
    </lineage>
</organism>
<feature type="compositionally biased region" description="Acidic residues" evidence="1">
    <location>
        <begin position="58"/>
        <end position="70"/>
    </location>
</feature>
<gene>
    <name evidence="2" type="ORF">HMPREF3222_02493</name>
</gene>
<evidence type="ECO:0000313" key="2">
    <source>
        <dbReference type="EMBL" id="KXA08198.1"/>
    </source>
</evidence>
<accession>A0A133MVY0</accession>
<sequence>MRNLKIRKNISLEDFILKKGQERAQNLFGGNFSIYLAYLIQQDCNGLDKEAVVTKNEEQEEVEKLDEEVSESMNDILEM</sequence>
<proteinExistence type="predicted"/>
<dbReference type="PATRIC" id="fig|1502.174.peg.2509"/>
<dbReference type="AlphaFoldDB" id="A0A133MVY0"/>
<comment type="caution">
    <text evidence="2">The sequence shown here is derived from an EMBL/GenBank/DDBJ whole genome shotgun (WGS) entry which is preliminary data.</text>
</comment>